<evidence type="ECO:0000256" key="9">
    <source>
        <dbReference type="ARBA" id="ARBA00023211"/>
    </source>
</evidence>
<proteinExistence type="inferred from homology"/>
<evidence type="ECO:0000256" key="8">
    <source>
        <dbReference type="ARBA" id="ARBA00023049"/>
    </source>
</evidence>
<evidence type="ECO:0000256" key="1">
    <source>
        <dbReference type="ARBA" id="ARBA00001424"/>
    </source>
</evidence>
<dbReference type="InterPro" id="IPR000994">
    <property type="entry name" value="Pept_M24"/>
</dbReference>
<keyword evidence="13" id="KW-1185">Reference proteome</keyword>
<dbReference type="SUPFAM" id="SSF55920">
    <property type="entry name" value="Creatinase/aminopeptidase"/>
    <property type="match status" value="1"/>
</dbReference>
<evidence type="ECO:0000256" key="3">
    <source>
        <dbReference type="ARBA" id="ARBA00008766"/>
    </source>
</evidence>
<dbReference type="SMART" id="SM01011">
    <property type="entry name" value="AMP_N"/>
    <property type="match status" value="1"/>
</dbReference>
<feature type="domain" description="Aminopeptidase P N-terminal" evidence="11">
    <location>
        <begin position="6"/>
        <end position="137"/>
    </location>
</feature>
<evidence type="ECO:0000313" key="12">
    <source>
        <dbReference type="EMBL" id="WDE97494.1"/>
    </source>
</evidence>
<comment type="catalytic activity">
    <reaction evidence="1">
        <text>Release of any N-terminal amino acid, including proline, that is linked to proline, even from a dipeptide or tripeptide.</text>
        <dbReference type="EC" id="3.4.11.9"/>
    </reaction>
</comment>
<keyword evidence="8" id="KW-0482">Metalloprotease</keyword>
<dbReference type="Pfam" id="PF05195">
    <property type="entry name" value="AMP_N"/>
    <property type="match status" value="1"/>
</dbReference>
<organism evidence="12 13">
    <name type="scientific">Lentisphaera profundi</name>
    <dbReference type="NCBI Taxonomy" id="1658616"/>
    <lineage>
        <taxon>Bacteria</taxon>
        <taxon>Pseudomonadati</taxon>
        <taxon>Lentisphaerota</taxon>
        <taxon>Lentisphaeria</taxon>
        <taxon>Lentisphaerales</taxon>
        <taxon>Lentisphaeraceae</taxon>
        <taxon>Lentisphaera</taxon>
    </lineage>
</organism>
<dbReference type="EC" id="3.4.11.9" evidence="4"/>
<evidence type="ECO:0000256" key="10">
    <source>
        <dbReference type="RuleBase" id="RU000590"/>
    </source>
</evidence>
<dbReference type="InterPro" id="IPR029149">
    <property type="entry name" value="Creatin/AminoP/Spt16_N"/>
</dbReference>
<protein>
    <recommendedName>
        <fullName evidence="4">Xaa-Pro aminopeptidase</fullName>
        <ecNumber evidence="4">3.4.11.9</ecNumber>
    </recommendedName>
</protein>
<evidence type="ECO:0000259" key="11">
    <source>
        <dbReference type="SMART" id="SM01011"/>
    </source>
</evidence>
<dbReference type="Pfam" id="PF00557">
    <property type="entry name" value="Peptidase_M24"/>
    <property type="match status" value="1"/>
</dbReference>
<keyword evidence="9" id="KW-0464">Manganese</keyword>
<dbReference type="InterPro" id="IPR036005">
    <property type="entry name" value="Creatinase/aminopeptidase-like"/>
</dbReference>
<dbReference type="InterPro" id="IPR052433">
    <property type="entry name" value="X-Pro_dipept-like"/>
</dbReference>
<dbReference type="PANTHER" id="PTHR43226">
    <property type="entry name" value="XAA-PRO AMINOPEPTIDASE 3"/>
    <property type="match status" value="1"/>
</dbReference>
<reference evidence="12 13" key="1">
    <citation type="submission" date="2023-02" db="EMBL/GenBank/DDBJ databases">
        <title>Genome sequence of Lentisphaera profundi SAORIC-696.</title>
        <authorList>
            <person name="Kim e."/>
            <person name="Cho J.-C."/>
            <person name="Choi A."/>
            <person name="Kang I."/>
        </authorList>
    </citation>
    <scope>NUCLEOTIDE SEQUENCE [LARGE SCALE GENOMIC DNA]</scope>
    <source>
        <strain evidence="12 13">SAORIC-696</strain>
    </source>
</reference>
<comment type="cofactor">
    <cofactor evidence="2">
        <name>Mn(2+)</name>
        <dbReference type="ChEBI" id="CHEBI:29035"/>
    </cofactor>
</comment>
<dbReference type="GO" id="GO:0004177">
    <property type="term" value="F:aminopeptidase activity"/>
    <property type="evidence" value="ECO:0007669"/>
    <property type="project" value="UniProtKB-KW"/>
</dbReference>
<dbReference type="Proteomes" id="UP001214250">
    <property type="component" value="Chromosome 2"/>
</dbReference>
<dbReference type="PANTHER" id="PTHR43226:SF4">
    <property type="entry name" value="XAA-PRO AMINOPEPTIDASE 3"/>
    <property type="match status" value="1"/>
</dbReference>
<keyword evidence="12" id="KW-0031">Aminopeptidase</keyword>
<evidence type="ECO:0000256" key="7">
    <source>
        <dbReference type="ARBA" id="ARBA00022801"/>
    </source>
</evidence>
<dbReference type="SUPFAM" id="SSF53092">
    <property type="entry name" value="Creatinase/prolidase N-terminal domain"/>
    <property type="match status" value="1"/>
</dbReference>
<dbReference type="RefSeq" id="WP_274151913.1">
    <property type="nucleotide sequence ID" value="NZ_CP117812.1"/>
</dbReference>
<dbReference type="InterPro" id="IPR001131">
    <property type="entry name" value="Peptidase_M24B_aminopep-P_CS"/>
</dbReference>
<keyword evidence="5" id="KW-0645">Protease</keyword>
<evidence type="ECO:0000313" key="13">
    <source>
        <dbReference type="Proteomes" id="UP001214250"/>
    </source>
</evidence>
<evidence type="ECO:0000256" key="2">
    <source>
        <dbReference type="ARBA" id="ARBA00001936"/>
    </source>
</evidence>
<comment type="similarity">
    <text evidence="3 10">Belongs to the peptidase M24B family.</text>
</comment>
<accession>A0ABY7VXR3</accession>
<dbReference type="EMBL" id="CP117812">
    <property type="protein sequence ID" value="WDE97494.1"/>
    <property type="molecule type" value="Genomic_DNA"/>
</dbReference>
<evidence type="ECO:0000256" key="4">
    <source>
        <dbReference type="ARBA" id="ARBA00012574"/>
    </source>
</evidence>
<dbReference type="Gene3D" id="3.90.230.10">
    <property type="entry name" value="Creatinase/methionine aminopeptidase superfamily"/>
    <property type="match status" value="1"/>
</dbReference>
<dbReference type="InterPro" id="IPR007865">
    <property type="entry name" value="Aminopep_P_N"/>
</dbReference>
<name>A0ABY7VXR3_9BACT</name>
<gene>
    <name evidence="12" type="ORF">PQO03_16830</name>
</gene>
<keyword evidence="6 10" id="KW-0479">Metal-binding</keyword>
<sequence length="432" mass="48873">MIPSSAQLRACAQNRKNLLANYEDEILIIPGNFLRQKNSDVHYLFRQDSDFNYLCAYPEADSILVLDTANQSFTLFVPPKDPLKELWDGPRHGIEGAKDLFEADQAYSHKDLAKQLPHLIGNRKVLYHLPHFLSPLLDELNILLETYSESMSKEGLRTQIHDLRIIKNDFDLDCMRKSAQVSSMAHKHLMQSASKYSNESQLDAEFRYFCAMNGQPDMAYPPIVAAGANATCLHYILNDQPYKDSDCILVDGGSSYLNYAADITRVFPAKGKFSPAAKELYQATLRVQKQVFAKINTESSLFELNSLTQELSCQELCDLGIIKASFEEAMEKKLFRTYVPHGVSHHLGLDVHDVSDSSFSYRNTGKVSQLKSGMVVTIEPGIYIPKNDQTVDPYWRGIGIRIEDDIHVLENSYENLTASCPKEIDEIEELQS</sequence>
<dbReference type="PROSITE" id="PS00491">
    <property type="entry name" value="PROLINE_PEPTIDASE"/>
    <property type="match status" value="1"/>
</dbReference>
<keyword evidence="7" id="KW-0378">Hydrolase</keyword>
<dbReference type="CDD" id="cd01087">
    <property type="entry name" value="Prolidase"/>
    <property type="match status" value="1"/>
</dbReference>
<evidence type="ECO:0000256" key="6">
    <source>
        <dbReference type="ARBA" id="ARBA00022723"/>
    </source>
</evidence>
<dbReference type="Gene3D" id="3.40.350.10">
    <property type="entry name" value="Creatinase/prolidase N-terminal domain"/>
    <property type="match status" value="1"/>
</dbReference>
<evidence type="ECO:0000256" key="5">
    <source>
        <dbReference type="ARBA" id="ARBA00022670"/>
    </source>
</evidence>